<dbReference type="Pfam" id="PF04493">
    <property type="entry name" value="Endonuclease_5"/>
    <property type="match status" value="1"/>
</dbReference>
<dbReference type="Gene3D" id="3.30.2170.10">
    <property type="entry name" value="archaeoglobus fulgidus dsm 4304 superfamily"/>
    <property type="match status" value="1"/>
</dbReference>
<gene>
    <name evidence="1" type="ORF">LX74_03514</name>
</gene>
<name>A0ABY3NBQ4_ELIMR</name>
<keyword evidence="1" id="KW-0378">Hydrolase</keyword>
<dbReference type="EMBL" id="VNHK01000015">
    <property type="protein sequence ID" value="TYO85279.1"/>
    <property type="molecule type" value="Genomic_DNA"/>
</dbReference>
<keyword evidence="2" id="KW-1185">Reference proteome</keyword>
<protein>
    <submittedName>
        <fullName evidence="1">Endonuclease V</fullName>
    </submittedName>
</protein>
<proteinExistence type="predicted"/>
<sequence length="193" mass="22363">MPERLDTYTKKMKKTKEVEIIMNLLKEKILAIDVHYKENYAKTVGVLFRWDSESPIDIKSVNIPEVEEYIPGQFYKRELPCILKLLEQIDVKTLDIIIVDGHVYINNEREFGLGGHLYESLRETIPIIGVAKKSFYNTEEVTLPLYRGKSKNPLFISSIGINTAIAMKKVEQMKGKYRIPDILKILDTKTKEN</sequence>
<dbReference type="RefSeq" id="WP_311316257.1">
    <property type="nucleotide sequence ID" value="NZ_FLSS01000007.1"/>
</dbReference>
<organism evidence="1 2">
    <name type="scientific">Elizabethkingia miricola</name>
    <name type="common">Chryseobacterium miricola</name>
    <dbReference type="NCBI Taxonomy" id="172045"/>
    <lineage>
        <taxon>Bacteria</taxon>
        <taxon>Pseudomonadati</taxon>
        <taxon>Bacteroidota</taxon>
        <taxon>Flavobacteriia</taxon>
        <taxon>Flavobacteriales</taxon>
        <taxon>Weeksellaceae</taxon>
        <taxon>Elizabethkingia</taxon>
    </lineage>
</organism>
<dbReference type="GO" id="GO:0004519">
    <property type="term" value="F:endonuclease activity"/>
    <property type="evidence" value="ECO:0007669"/>
    <property type="project" value="UniProtKB-KW"/>
</dbReference>
<keyword evidence="1" id="KW-0255">Endonuclease</keyword>
<keyword evidence="1" id="KW-0540">Nuclease</keyword>
<evidence type="ECO:0000313" key="2">
    <source>
        <dbReference type="Proteomes" id="UP000324513"/>
    </source>
</evidence>
<evidence type="ECO:0000313" key="1">
    <source>
        <dbReference type="EMBL" id="TYO85279.1"/>
    </source>
</evidence>
<comment type="caution">
    <text evidence="1">The sequence shown here is derived from an EMBL/GenBank/DDBJ whole genome shotgun (WGS) entry which is preliminary data.</text>
</comment>
<dbReference type="Proteomes" id="UP000324513">
    <property type="component" value="Unassembled WGS sequence"/>
</dbReference>
<accession>A0ABY3NBQ4</accession>
<dbReference type="InterPro" id="IPR007581">
    <property type="entry name" value="Endonuclease-V"/>
</dbReference>
<reference evidence="1 2" key="1">
    <citation type="submission" date="2019-07" db="EMBL/GenBank/DDBJ databases">
        <title>Genomic Encyclopedia of Archaeal and Bacterial Type Strains, Phase II (KMG-II): from individual species to whole genera.</title>
        <authorList>
            <person name="Goeker M."/>
        </authorList>
    </citation>
    <scope>NUCLEOTIDE SEQUENCE [LARGE SCALE GENOMIC DNA]</scope>
    <source>
        <strain evidence="1 2">DSM 14571</strain>
    </source>
</reference>